<keyword evidence="3" id="KW-0732">Signal</keyword>
<feature type="transmembrane region" description="Helical" evidence="2">
    <location>
        <begin position="810"/>
        <end position="829"/>
    </location>
</feature>
<dbReference type="Pfam" id="PF24547">
    <property type="entry name" value="DUF7601"/>
    <property type="match status" value="1"/>
</dbReference>
<evidence type="ECO:0000313" key="6">
    <source>
        <dbReference type="Proteomes" id="UP000054078"/>
    </source>
</evidence>
<gene>
    <name evidence="5" type="ORF">AUL39_00920</name>
</gene>
<name>A0A100YWF5_TRASO</name>
<dbReference type="Gene3D" id="2.60.40.1140">
    <property type="entry name" value="Collagen-binding surface protein Cna, B-type domain"/>
    <property type="match status" value="1"/>
</dbReference>
<dbReference type="InterPro" id="IPR036465">
    <property type="entry name" value="vWFA_dom_sf"/>
</dbReference>
<feature type="signal peptide" evidence="3">
    <location>
        <begin position="1"/>
        <end position="34"/>
    </location>
</feature>
<evidence type="ECO:0000259" key="4">
    <source>
        <dbReference type="PROSITE" id="PS50234"/>
    </source>
</evidence>
<dbReference type="GO" id="GO:0005245">
    <property type="term" value="F:voltage-gated calcium channel activity"/>
    <property type="evidence" value="ECO:0007669"/>
    <property type="project" value="TreeGrafter"/>
</dbReference>
<feature type="domain" description="VWFA" evidence="4">
    <location>
        <begin position="223"/>
        <end position="460"/>
    </location>
</feature>
<protein>
    <recommendedName>
        <fullName evidence="4">VWFA domain-containing protein</fullName>
    </recommendedName>
</protein>
<dbReference type="Pfam" id="PF13519">
    <property type="entry name" value="VWA_2"/>
    <property type="match status" value="1"/>
</dbReference>
<keyword evidence="2" id="KW-0812">Transmembrane</keyword>
<evidence type="ECO:0000256" key="3">
    <source>
        <dbReference type="SAM" id="SignalP"/>
    </source>
</evidence>
<keyword evidence="2" id="KW-0472">Membrane</keyword>
<dbReference type="InterPro" id="IPR055382">
    <property type="entry name" value="DUF7601"/>
</dbReference>
<feature type="region of interest" description="Disordered" evidence="1">
    <location>
        <begin position="120"/>
        <end position="162"/>
    </location>
</feature>
<dbReference type="OrthoDB" id="134475at2"/>
<dbReference type="SMART" id="SM00327">
    <property type="entry name" value="VWA"/>
    <property type="match status" value="1"/>
</dbReference>
<proteinExistence type="predicted"/>
<dbReference type="Proteomes" id="UP000054078">
    <property type="component" value="Unassembled WGS sequence"/>
</dbReference>
<dbReference type="CDD" id="cd00198">
    <property type="entry name" value="vWFA"/>
    <property type="match status" value="1"/>
</dbReference>
<dbReference type="EMBL" id="LOJF01000001">
    <property type="protein sequence ID" value="KUH58939.1"/>
    <property type="molecule type" value="Genomic_DNA"/>
</dbReference>
<dbReference type="AlphaFoldDB" id="A0A100YWF5"/>
<organism evidence="5 6">
    <name type="scientific">Tractidigestivibacter scatoligenes</name>
    <name type="common">Olsenella scatoligenes</name>
    <dbReference type="NCBI Taxonomy" id="1299998"/>
    <lineage>
        <taxon>Bacteria</taxon>
        <taxon>Bacillati</taxon>
        <taxon>Actinomycetota</taxon>
        <taxon>Coriobacteriia</taxon>
        <taxon>Coriobacteriales</taxon>
        <taxon>Atopobiaceae</taxon>
        <taxon>Tractidigestivibacter</taxon>
    </lineage>
</organism>
<reference evidence="5 6" key="1">
    <citation type="submission" date="2015-12" db="EMBL/GenBank/DDBJ databases">
        <title>Draft Genome Sequence of Olsenella scatoligenes SK9K4T; a Producer of 3-Methylindole- (skatole) and 4-Methylphenol- (p-cresol) Isolated from Pig Feces.</title>
        <authorList>
            <person name="Li X."/>
            <person name="Borg B."/>
            <person name="Canibe N."/>
        </authorList>
    </citation>
    <scope>NUCLEOTIDE SEQUENCE [LARGE SCALE GENOMIC DNA]</scope>
    <source>
        <strain evidence="5 6">SK9K4</strain>
    </source>
</reference>
<dbReference type="PANTHER" id="PTHR10166">
    <property type="entry name" value="VOLTAGE-DEPENDENT CALCIUM CHANNEL SUBUNIT ALPHA-2/DELTA-RELATED"/>
    <property type="match status" value="1"/>
</dbReference>
<dbReference type="GO" id="GO:0005891">
    <property type="term" value="C:voltage-gated calcium channel complex"/>
    <property type="evidence" value="ECO:0007669"/>
    <property type="project" value="TreeGrafter"/>
</dbReference>
<keyword evidence="6" id="KW-1185">Reference proteome</keyword>
<comment type="caution">
    <text evidence="5">The sequence shown here is derived from an EMBL/GenBank/DDBJ whole genome shotgun (WGS) entry which is preliminary data.</text>
</comment>
<evidence type="ECO:0000313" key="5">
    <source>
        <dbReference type="EMBL" id="KUH58939.1"/>
    </source>
</evidence>
<accession>A0A100YWF5</accession>
<evidence type="ECO:0000256" key="2">
    <source>
        <dbReference type="SAM" id="Phobius"/>
    </source>
</evidence>
<dbReference type="STRING" id="1299998.AUL39_00920"/>
<evidence type="ECO:0000256" key="1">
    <source>
        <dbReference type="SAM" id="MobiDB-lite"/>
    </source>
</evidence>
<feature type="chain" id="PRO_5007091663" description="VWFA domain-containing protein" evidence="3">
    <location>
        <begin position="35"/>
        <end position="837"/>
    </location>
</feature>
<dbReference type="InterPro" id="IPR049319">
    <property type="entry name" value="GBS104-like_Ig"/>
</dbReference>
<dbReference type="InterPro" id="IPR051173">
    <property type="entry name" value="Ca_channel_alpha-2/delta"/>
</dbReference>
<dbReference type="Pfam" id="PF18998">
    <property type="entry name" value="Flg_new_2"/>
    <property type="match status" value="1"/>
</dbReference>
<dbReference type="Pfam" id="PF21426">
    <property type="entry name" value="GBS104-like_Ig"/>
    <property type="match status" value="1"/>
</dbReference>
<dbReference type="InterPro" id="IPR044060">
    <property type="entry name" value="Bacterial_rp_domain"/>
</dbReference>
<keyword evidence="2" id="KW-1133">Transmembrane helix</keyword>
<dbReference type="PROSITE" id="PS50234">
    <property type="entry name" value="VWFA"/>
    <property type="match status" value="1"/>
</dbReference>
<dbReference type="InterPro" id="IPR002035">
    <property type="entry name" value="VWF_A"/>
</dbReference>
<dbReference type="PANTHER" id="PTHR10166:SF37">
    <property type="entry name" value="STOLID, ISOFORM H"/>
    <property type="match status" value="1"/>
</dbReference>
<dbReference type="RefSeq" id="WP_059052711.1">
    <property type="nucleotide sequence ID" value="NZ_LOJF01000001.1"/>
</dbReference>
<dbReference type="Gene3D" id="3.40.50.410">
    <property type="entry name" value="von Willebrand factor, type A domain"/>
    <property type="match status" value="1"/>
</dbReference>
<sequence>MRRKLARQSLVALAVLVVSLMVAGLGLAGRQAYAAEDADASSTTITFKAGEGGAVGPEEDLVQTFSAHDKGEVAAVTATPADGYVFVDWTRDGEEVSTEATFAPVKETATYVANFKAVDTSSSGSASTDDTDLGLNPDHLTGPEEGDGTIDESVYPEVDFGSSPSPSRLLSMRLMALPTADSGHPTQPGEVKLSKTATAVDGMVNTWDVTVRVEGKDTTKTSDIVLVIDRSGSMDDNGRMKAAKEAAKQFVSTLLPDEHTRIAIVSFARGVTIDQGLTNDSSALNRAINRIYADGGTFTQAGIKQAETLLANSNADVKNIVLLSDGEPTYSYDIKNPTNYLTNLVYGYVDNGYVGGWTGWHYDTNTSVPSTEFNYPKAVGEGNSLQTFGEWYRRNRWYYNHGNSTIAEATIAKNAGYTMWTVAVNAGDTGKSVLSQCATDHNHAKSTEKPEELKKIFTEIAGNIKAAVQDASVTDPMGTGFTIPAGSVDSITTSQGTATYDADKKTINWEVGTLSNTIDDDPTVKYAKLTYRVTIDDSILTATPEADGKSYKTNGTTTINYKDATGADKTGEFVSPTVDPVLLVVQKKLYDKNGNEVTNSDQEFSVNVKGDAKSGEAYDQTYTLKPGDRKVLTNLRWEDTYTATETGYPDGKSKDDYTTEVKVGDDVTNSFTVHQGADDKDIVVTNREHPTLTLSKTVTGDLADKTKEFTFNVTVKRGDQTVIDNKTYTLKDGDSKTIAPDSGALLPGDQVTITEANGDGYTATYKVGDASEQTGSEARFSLSGDTKVSFTNSKPLVPITGLDGNEGIPILPAVLGVGAITAVLCVAITRRHGVRGE</sequence>
<dbReference type="SUPFAM" id="SSF53300">
    <property type="entry name" value="vWA-like"/>
    <property type="match status" value="1"/>
</dbReference>